<organism evidence="1 2">
    <name type="scientific">Meloidogyne enterolobii</name>
    <name type="common">Root-knot nematode worm</name>
    <name type="synonym">Meloidogyne mayaguensis</name>
    <dbReference type="NCBI Taxonomy" id="390850"/>
    <lineage>
        <taxon>Eukaryota</taxon>
        <taxon>Metazoa</taxon>
        <taxon>Ecdysozoa</taxon>
        <taxon>Nematoda</taxon>
        <taxon>Chromadorea</taxon>
        <taxon>Rhabditida</taxon>
        <taxon>Tylenchina</taxon>
        <taxon>Tylenchomorpha</taxon>
        <taxon>Tylenchoidea</taxon>
        <taxon>Meloidogynidae</taxon>
        <taxon>Meloidogyninae</taxon>
        <taxon>Meloidogyne</taxon>
    </lineage>
</organism>
<dbReference type="Proteomes" id="UP001497535">
    <property type="component" value="Unassembled WGS sequence"/>
</dbReference>
<evidence type="ECO:0000313" key="1">
    <source>
        <dbReference type="EMBL" id="CAK5040057.1"/>
    </source>
</evidence>
<evidence type="ECO:0000313" key="2">
    <source>
        <dbReference type="Proteomes" id="UP001497535"/>
    </source>
</evidence>
<gene>
    <name evidence="1" type="ORF">MENTE1834_LOCUS10119</name>
</gene>
<keyword evidence="2" id="KW-1185">Reference proteome</keyword>
<dbReference type="EMBL" id="CAVMJV010000009">
    <property type="protein sequence ID" value="CAK5040057.1"/>
    <property type="molecule type" value="Genomic_DNA"/>
</dbReference>
<name>A0ACB0YBQ3_MELEN</name>
<sequence length="189" mass="21933">MESSGIPSKIHVSESARSQAIKTNPSFLFTERGNIEMKVCFLKRIYKLIFEFKGKGMMRTNFLERNDRKSVWEICDRPRQAHQSIDGYQELHSDICPDQLSDLDEKTVDRKELTIIQDETNPLDGTEHDSLSNRGFEENNRENNNNNFQQNGTLPQKTKKKLSKKEKAENQIKNGNKQQKTKSKLCLLL</sequence>
<accession>A0ACB0YBQ3</accession>
<comment type="caution">
    <text evidence="1">The sequence shown here is derived from an EMBL/GenBank/DDBJ whole genome shotgun (WGS) entry which is preliminary data.</text>
</comment>
<reference evidence="1" key="1">
    <citation type="submission" date="2023-11" db="EMBL/GenBank/DDBJ databases">
        <authorList>
            <person name="Poullet M."/>
        </authorList>
    </citation>
    <scope>NUCLEOTIDE SEQUENCE</scope>
    <source>
        <strain evidence="1">E1834</strain>
    </source>
</reference>
<protein>
    <submittedName>
        <fullName evidence="1">Uncharacterized protein</fullName>
    </submittedName>
</protein>
<proteinExistence type="predicted"/>